<sequence length="694" mass="81524">MKSIPFMVTFLITVLGNKIIYDSKKDGSRIDDLSVKSLIHGNNYQKFDIKFSTERFLEEEINIFEHVSLKNVIVLPVDISRIKPENNGINIIYNGNYEQTFGTSTTERRYLDDGEQTECHIKFCHLGLFFYHSTSRGRQLIDKKVGDFKNVIYIELITSTNEYLFSSVKINSNHFPLIICPYENWVAKQSKVEFDAYERSGIIFNKFHMRSILLPIYERHEGEGKFMCGELKYATGNKLRIGFEVVVRKTEKEIKPKAIDIYKEDLVCNSENKVSDYYHFSYNNKNKNNFSMKYMNMERSKKISIFHNDIIYLYNKTDKRIEDLKENGTDNVNPRYEHTYVFIEPSCRIRTYPIFTKMKLHRIDGKDINLIENNKSDTQILYVTKDLLNKRIDLNCVIEVNDEGSRYNLKDFYKNTFKGRLELVDNSNNHKGVKELRFTKDFHDFGEYKCIVESLNSEITDFKSIVSLSFETIPEDNEVFVEEEKWEDMSTVFIICSTSINYFADLINMKVRLNGKYLYDMSKNKDMIYFSNEGSYVKFKRNELSEKKREIRKAYIECIYKTKNNVIFSRKINGLTLQRTIKSRNSLIYGDGFRMTIIISLIGIITLVVLSTITIIVILKIKSSRRRHLHHHKSRDKSSSCSKSKSYSKSKSHSKPESKQRSVSFKSTERKVFGKNEGDIGYMEELKAKFKNKN</sequence>
<evidence type="ECO:0000313" key="4">
    <source>
        <dbReference type="Proteomes" id="UP000038045"/>
    </source>
</evidence>
<accession>A0A0N4ZIB1</accession>
<name>A0A0N4ZIB1_PARTI</name>
<evidence type="ECO:0000313" key="5">
    <source>
        <dbReference type="WBParaSite" id="PTRK_0000766600.1"/>
    </source>
</evidence>
<dbReference type="AlphaFoldDB" id="A0A0N4ZIB1"/>
<evidence type="ECO:0000256" key="1">
    <source>
        <dbReference type="SAM" id="MobiDB-lite"/>
    </source>
</evidence>
<keyword evidence="2" id="KW-1133">Transmembrane helix</keyword>
<dbReference type="Proteomes" id="UP000038045">
    <property type="component" value="Unplaced"/>
</dbReference>
<feature type="chain" id="PRO_5005891752" evidence="3">
    <location>
        <begin position="17"/>
        <end position="694"/>
    </location>
</feature>
<keyword evidence="3" id="KW-0732">Signal</keyword>
<feature type="region of interest" description="Disordered" evidence="1">
    <location>
        <begin position="627"/>
        <end position="670"/>
    </location>
</feature>
<dbReference type="WBParaSite" id="PTRK_0000766600.1">
    <property type="protein sequence ID" value="PTRK_0000766600.1"/>
    <property type="gene ID" value="PTRK_0000766600"/>
</dbReference>
<keyword evidence="2" id="KW-0472">Membrane</keyword>
<reference evidence="5" key="1">
    <citation type="submission" date="2017-02" db="UniProtKB">
        <authorList>
            <consortium name="WormBaseParasite"/>
        </authorList>
    </citation>
    <scope>IDENTIFICATION</scope>
</reference>
<keyword evidence="2" id="KW-0812">Transmembrane</keyword>
<feature type="transmembrane region" description="Helical" evidence="2">
    <location>
        <begin position="593"/>
        <end position="619"/>
    </location>
</feature>
<proteinExistence type="predicted"/>
<keyword evidence="4" id="KW-1185">Reference proteome</keyword>
<evidence type="ECO:0000256" key="3">
    <source>
        <dbReference type="SAM" id="SignalP"/>
    </source>
</evidence>
<evidence type="ECO:0000256" key="2">
    <source>
        <dbReference type="SAM" id="Phobius"/>
    </source>
</evidence>
<organism evidence="4 5">
    <name type="scientific">Parastrongyloides trichosuri</name>
    <name type="common">Possum-specific nematode worm</name>
    <dbReference type="NCBI Taxonomy" id="131310"/>
    <lineage>
        <taxon>Eukaryota</taxon>
        <taxon>Metazoa</taxon>
        <taxon>Ecdysozoa</taxon>
        <taxon>Nematoda</taxon>
        <taxon>Chromadorea</taxon>
        <taxon>Rhabditida</taxon>
        <taxon>Tylenchina</taxon>
        <taxon>Panagrolaimomorpha</taxon>
        <taxon>Strongyloidoidea</taxon>
        <taxon>Strongyloididae</taxon>
        <taxon>Parastrongyloides</taxon>
    </lineage>
</organism>
<protein>
    <submittedName>
        <fullName evidence="5">6-cysteine protein</fullName>
    </submittedName>
</protein>
<feature type="signal peptide" evidence="3">
    <location>
        <begin position="1"/>
        <end position="16"/>
    </location>
</feature>